<keyword evidence="2" id="KW-0813">Transport</keyword>
<feature type="transmembrane region" description="Helical" evidence="6">
    <location>
        <begin position="304"/>
        <end position="328"/>
    </location>
</feature>
<evidence type="ECO:0000313" key="8">
    <source>
        <dbReference type="EMBL" id="MDQ0176669.1"/>
    </source>
</evidence>
<dbReference type="InterPro" id="IPR036259">
    <property type="entry name" value="MFS_trans_sf"/>
</dbReference>
<keyword evidence="3 6" id="KW-0812">Transmembrane</keyword>
<feature type="transmembrane region" description="Helical" evidence="6">
    <location>
        <begin position="368"/>
        <end position="390"/>
    </location>
</feature>
<name>A0ABT9WTV6_9BACI</name>
<protein>
    <submittedName>
        <fullName evidence="8">CP family cyanate transporter-like MFS transporter</fullName>
    </submittedName>
</protein>
<dbReference type="InterPro" id="IPR020846">
    <property type="entry name" value="MFS_dom"/>
</dbReference>
<dbReference type="RefSeq" id="WP_307230005.1">
    <property type="nucleotide sequence ID" value="NZ_JAUSTT010000014.1"/>
</dbReference>
<evidence type="ECO:0000256" key="6">
    <source>
        <dbReference type="SAM" id="Phobius"/>
    </source>
</evidence>
<organism evidence="8 9">
    <name type="scientific">Bacillus chungangensis</name>
    <dbReference type="NCBI Taxonomy" id="587633"/>
    <lineage>
        <taxon>Bacteria</taxon>
        <taxon>Bacillati</taxon>
        <taxon>Bacillota</taxon>
        <taxon>Bacilli</taxon>
        <taxon>Bacillales</taxon>
        <taxon>Bacillaceae</taxon>
        <taxon>Bacillus</taxon>
    </lineage>
</organism>
<proteinExistence type="predicted"/>
<dbReference type="SUPFAM" id="SSF103473">
    <property type="entry name" value="MFS general substrate transporter"/>
    <property type="match status" value="1"/>
</dbReference>
<comment type="caution">
    <text evidence="8">The sequence shown here is derived from an EMBL/GenBank/DDBJ whole genome shotgun (WGS) entry which is preliminary data.</text>
</comment>
<feature type="transmembrane region" description="Helical" evidence="6">
    <location>
        <begin position="245"/>
        <end position="268"/>
    </location>
</feature>
<feature type="transmembrane region" description="Helical" evidence="6">
    <location>
        <begin position="82"/>
        <end position="99"/>
    </location>
</feature>
<evidence type="ECO:0000256" key="4">
    <source>
        <dbReference type="ARBA" id="ARBA00022989"/>
    </source>
</evidence>
<evidence type="ECO:0000259" key="7">
    <source>
        <dbReference type="PROSITE" id="PS50850"/>
    </source>
</evidence>
<accession>A0ABT9WTV6</accession>
<evidence type="ECO:0000256" key="2">
    <source>
        <dbReference type="ARBA" id="ARBA00022448"/>
    </source>
</evidence>
<feature type="domain" description="Major facilitator superfamily (MFS) profile" evidence="7">
    <location>
        <begin position="14"/>
        <end position="394"/>
    </location>
</feature>
<feature type="transmembrane region" description="Helical" evidence="6">
    <location>
        <begin position="172"/>
        <end position="190"/>
    </location>
</feature>
<feature type="transmembrane region" description="Helical" evidence="6">
    <location>
        <begin position="340"/>
        <end position="362"/>
    </location>
</feature>
<feature type="transmembrane region" description="Helical" evidence="6">
    <location>
        <begin position="135"/>
        <end position="160"/>
    </location>
</feature>
<feature type="transmembrane region" description="Helical" evidence="6">
    <location>
        <begin position="280"/>
        <end position="298"/>
    </location>
</feature>
<evidence type="ECO:0000256" key="1">
    <source>
        <dbReference type="ARBA" id="ARBA00004651"/>
    </source>
</evidence>
<evidence type="ECO:0000256" key="5">
    <source>
        <dbReference type="ARBA" id="ARBA00023136"/>
    </source>
</evidence>
<dbReference type="Gene3D" id="1.20.1250.20">
    <property type="entry name" value="MFS general substrate transporter like domains"/>
    <property type="match status" value="1"/>
</dbReference>
<dbReference type="InterPro" id="IPR011701">
    <property type="entry name" value="MFS"/>
</dbReference>
<reference evidence="8 9" key="1">
    <citation type="submission" date="2023-07" db="EMBL/GenBank/DDBJ databases">
        <title>Genomic Encyclopedia of Type Strains, Phase IV (KMG-IV): sequencing the most valuable type-strain genomes for metagenomic binning, comparative biology and taxonomic classification.</title>
        <authorList>
            <person name="Goeker M."/>
        </authorList>
    </citation>
    <scope>NUCLEOTIDE SEQUENCE [LARGE SCALE GENOMIC DNA]</scope>
    <source>
        <strain evidence="8 9">DSM 23837</strain>
    </source>
</reference>
<feature type="transmembrane region" description="Helical" evidence="6">
    <location>
        <begin position="12"/>
        <end position="31"/>
    </location>
</feature>
<keyword evidence="9" id="KW-1185">Reference proteome</keyword>
<dbReference type="PANTHER" id="PTHR23523:SF2">
    <property type="entry name" value="2-NITROIMIDAZOLE TRANSPORTER"/>
    <property type="match status" value="1"/>
</dbReference>
<feature type="transmembrane region" description="Helical" evidence="6">
    <location>
        <begin position="51"/>
        <end position="70"/>
    </location>
</feature>
<dbReference type="CDD" id="cd17339">
    <property type="entry name" value="MFS_NIMT_CynX_like"/>
    <property type="match status" value="1"/>
</dbReference>
<dbReference type="EMBL" id="JAUSTT010000014">
    <property type="protein sequence ID" value="MDQ0176669.1"/>
    <property type="molecule type" value="Genomic_DNA"/>
</dbReference>
<dbReference type="Proteomes" id="UP001223586">
    <property type="component" value="Unassembled WGS sequence"/>
</dbReference>
<dbReference type="PROSITE" id="PS50850">
    <property type="entry name" value="MFS"/>
    <property type="match status" value="1"/>
</dbReference>
<dbReference type="PANTHER" id="PTHR23523">
    <property type="match status" value="1"/>
</dbReference>
<evidence type="ECO:0000256" key="3">
    <source>
        <dbReference type="ARBA" id="ARBA00022692"/>
    </source>
</evidence>
<dbReference type="Pfam" id="PF07690">
    <property type="entry name" value="MFS_1"/>
    <property type="match status" value="1"/>
</dbReference>
<sequence>MLTEINQQPQKKHFFMMIGIMLIAANLRAGLTSVGPLLGFIRDDTGLSHSWSGLITTLPLLGFALFSPLAPKLAHKVGLERTILYSLLALTAGIILRSVSSIFTLFLGTAILGLAIAVGNVLLPSLIKREFPLKVGLLTGGYTMCMGIFASIASGISVPLAHALPIGWRGSLAFWAILSFITFFIWLPNVKNKGKADYSKLESSKVKGVWQSPLAWKVTFFMGLQSFGFYVSITWLPQILHDRGLSLATGGAMLSLMQVVSIPVSFMMPIIAGKSENQKVLAAIASVLCFSGYLGIFIGGNTLIPLWIVLIGLGQGACISLALTFIALRASNPFQAAALSGMAQSIGYLLAAIGPMVFGLLYDVTNSWTGSLLLLIGVTIAQCIFGIGAGQNRTIFSHIREKKHSIASM</sequence>
<comment type="subcellular location">
    <subcellularLocation>
        <location evidence="1">Cell membrane</location>
        <topology evidence="1">Multi-pass membrane protein</topology>
    </subcellularLocation>
</comment>
<keyword evidence="4 6" id="KW-1133">Transmembrane helix</keyword>
<gene>
    <name evidence="8" type="ORF">J2S08_002527</name>
</gene>
<feature type="transmembrane region" description="Helical" evidence="6">
    <location>
        <begin position="214"/>
        <end position="233"/>
    </location>
</feature>
<feature type="transmembrane region" description="Helical" evidence="6">
    <location>
        <begin position="105"/>
        <end position="123"/>
    </location>
</feature>
<keyword evidence="5 6" id="KW-0472">Membrane</keyword>
<dbReference type="InterPro" id="IPR052524">
    <property type="entry name" value="MFS_Cyanate_Porter"/>
</dbReference>
<evidence type="ECO:0000313" key="9">
    <source>
        <dbReference type="Proteomes" id="UP001223586"/>
    </source>
</evidence>